<dbReference type="AlphaFoldDB" id="A0AA95L282"/>
<gene>
    <name evidence="2" type="primary">yabQ</name>
    <name evidence="2" type="ORF">QNH46_00250</name>
</gene>
<feature type="transmembrane region" description="Helical" evidence="1">
    <location>
        <begin position="105"/>
        <end position="125"/>
    </location>
</feature>
<keyword evidence="1" id="KW-1133">Transmembrane helix</keyword>
<sequence>MNLEVQWATLLWMAVSGGILGIAFDSYRVVSGQLRFPRWSVHALDLLYWVAASLFVFRMLYHSNQGELRFYVFLGLFIGVWIYFLFLSVITARFVVMLMRIVKKIYLISVRIFSIFIIAPIIWLLKGIKLLLGFVWVILLFMGRITLLPIWKLLVWALRPLIRKLGIIELAVSVRDRITSIWKRWFGKKED</sequence>
<dbReference type="KEGG" id="pwn:QNH46_00250"/>
<evidence type="ECO:0000313" key="3">
    <source>
        <dbReference type="Proteomes" id="UP001177943"/>
    </source>
</evidence>
<dbReference type="EMBL" id="CP126084">
    <property type="protein sequence ID" value="WHX49182.1"/>
    <property type="molecule type" value="Genomic_DNA"/>
</dbReference>
<feature type="transmembrane region" description="Helical" evidence="1">
    <location>
        <begin position="39"/>
        <end position="61"/>
    </location>
</feature>
<name>A0AA95L282_9BACL</name>
<dbReference type="RefSeq" id="WP_283926443.1">
    <property type="nucleotide sequence ID" value="NZ_CP126084.1"/>
</dbReference>
<dbReference type="NCBIfam" id="TIGR02893">
    <property type="entry name" value="spore_yabQ"/>
    <property type="match status" value="1"/>
</dbReference>
<dbReference type="Proteomes" id="UP001177943">
    <property type="component" value="Chromosome"/>
</dbReference>
<dbReference type="InterPro" id="IPR019074">
    <property type="entry name" value="YabQ"/>
</dbReference>
<proteinExistence type="predicted"/>
<feature type="transmembrane region" description="Helical" evidence="1">
    <location>
        <begin position="73"/>
        <end position="96"/>
    </location>
</feature>
<keyword evidence="1" id="KW-0472">Membrane</keyword>
<reference evidence="2" key="1">
    <citation type="submission" date="2023-05" db="EMBL/GenBank/DDBJ databases">
        <title>Comparative genomics of Bacillaceae isolates and their secondary metabolite potential.</title>
        <authorList>
            <person name="Song L."/>
            <person name="Nielsen L.J."/>
            <person name="Mohite O."/>
            <person name="Xu X."/>
            <person name="Weber T."/>
            <person name="Kovacs A.T."/>
        </authorList>
    </citation>
    <scope>NUCLEOTIDE SEQUENCE</scope>
    <source>
        <strain evidence="2">B2_4</strain>
    </source>
</reference>
<feature type="transmembrane region" description="Helical" evidence="1">
    <location>
        <begin position="6"/>
        <end position="27"/>
    </location>
</feature>
<dbReference type="Pfam" id="PF09578">
    <property type="entry name" value="Spore_YabQ"/>
    <property type="match status" value="1"/>
</dbReference>
<evidence type="ECO:0000313" key="2">
    <source>
        <dbReference type="EMBL" id="WHX49182.1"/>
    </source>
</evidence>
<feature type="transmembrane region" description="Helical" evidence="1">
    <location>
        <begin position="131"/>
        <end position="154"/>
    </location>
</feature>
<protein>
    <submittedName>
        <fullName evidence="2">Spore cortex biosynthesis protein YabQ</fullName>
    </submittedName>
</protein>
<keyword evidence="1" id="KW-0812">Transmembrane</keyword>
<accession>A0AA95L282</accession>
<evidence type="ECO:0000256" key="1">
    <source>
        <dbReference type="SAM" id="Phobius"/>
    </source>
</evidence>
<organism evidence="2 3">
    <name type="scientific">Paenibacillus woosongensis</name>
    <dbReference type="NCBI Taxonomy" id="307580"/>
    <lineage>
        <taxon>Bacteria</taxon>
        <taxon>Bacillati</taxon>
        <taxon>Bacillota</taxon>
        <taxon>Bacilli</taxon>
        <taxon>Bacillales</taxon>
        <taxon>Paenibacillaceae</taxon>
        <taxon>Paenibacillus</taxon>
    </lineage>
</organism>